<comment type="caution">
    <text evidence="2">The sequence shown here is derived from an EMBL/GenBank/DDBJ whole genome shotgun (WGS) entry which is preliminary data.</text>
</comment>
<dbReference type="Pfam" id="PF20167">
    <property type="entry name" value="Transposase_32"/>
    <property type="match status" value="1"/>
</dbReference>
<dbReference type="InterPro" id="IPR046796">
    <property type="entry name" value="Transposase_32_dom"/>
</dbReference>
<keyword evidence="3" id="KW-1185">Reference proteome</keyword>
<organism evidence="2 3">
    <name type="scientific">Trifolium medium</name>
    <dbReference type="NCBI Taxonomy" id="97028"/>
    <lineage>
        <taxon>Eukaryota</taxon>
        <taxon>Viridiplantae</taxon>
        <taxon>Streptophyta</taxon>
        <taxon>Embryophyta</taxon>
        <taxon>Tracheophyta</taxon>
        <taxon>Spermatophyta</taxon>
        <taxon>Magnoliopsida</taxon>
        <taxon>eudicotyledons</taxon>
        <taxon>Gunneridae</taxon>
        <taxon>Pentapetalae</taxon>
        <taxon>rosids</taxon>
        <taxon>fabids</taxon>
        <taxon>Fabales</taxon>
        <taxon>Fabaceae</taxon>
        <taxon>Papilionoideae</taxon>
        <taxon>50 kb inversion clade</taxon>
        <taxon>NPAAA clade</taxon>
        <taxon>Hologalegina</taxon>
        <taxon>IRL clade</taxon>
        <taxon>Trifolieae</taxon>
        <taxon>Trifolium</taxon>
    </lineage>
</organism>
<dbReference type="AlphaFoldDB" id="A0A392Q1E8"/>
<dbReference type="Proteomes" id="UP000265520">
    <property type="component" value="Unassembled WGS sequence"/>
</dbReference>
<sequence length="173" mass="19510">QELVDLITKAGLIKTVKDLGSCYERLVKEFLVNISEDCNDPMSPEYRKVYVRGRCNEFSADVINQFLGRSTEVVPEMKATYDEICMTLTNNQVRKWPGKIPSVKLTAKYARLNKIVVINWVPTSHTSEHYSEQHPDICTAADVPCKREADLSLDYRLFEGSHAADIAGPSGKK</sequence>
<evidence type="ECO:0000313" key="3">
    <source>
        <dbReference type="Proteomes" id="UP000265520"/>
    </source>
</evidence>
<evidence type="ECO:0000259" key="1">
    <source>
        <dbReference type="Pfam" id="PF20167"/>
    </source>
</evidence>
<proteinExistence type="predicted"/>
<protein>
    <submittedName>
        <fullName evidence="2">Envelope-like protein</fullName>
    </submittedName>
</protein>
<accession>A0A392Q1E8</accession>
<evidence type="ECO:0000313" key="2">
    <source>
        <dbReference type="EMBL" id="MCI17807.1"/>
    </source>
</evidence>
<feature type="domain" description="Putative plant transposon protein" evidence="1">
    <location>
        <begin position="11"/>
        <end position="128"/>
    </location>
</feature>
<dbReference type="EMBL" id="LXQA010107108">
    <property type="protein sequence ID" value="MCI17807.1"/>
    <property type="molecule type" value="Genomic_DNA"/>
</dbReference>
<feature type="non-terminal residue" evidence="2">
    <location>
        <position position="173"/>
    </location>
</feature>
<reference evidence="2 3" key="1">
    <citation type="journal article" date="2018" name="Front. Plant Sci.">
        <title>Red Clover (Trifolium pratense) and Zigzag Clover (T. medium) - A Picture of Genomic Similarities and Differences.</title>
        <authorList>
            <person name="Dluhosova J."/>
            <person name="Istvanek J."/>
            <person name="Nedelnik J."/>
            <person name="Repkova J."/>
        </authorList>
    </citation>
    <scope>NUCLEOTIDE SEQUENCE [LARGE SCALE GENOMIC DNA]</scope>
    <source>
        <strain evidence="3">cv. 10/8</strain>
        <tissue evidence="2">Leaf</tissue>
    </source>
</reference>
<feature type="non-terminal residue" evidence="2">
    <location>
        <position position="1"/>
    </location>
</feature>
<name>A0A392Q1E8_9FABA</name>